<dbReference type="InterPro" id="IPR036291">
    <property type="entry name" value="NAD(P)-bd_dom_sf"/>
</dbReference>
<dbReference type="OrthoDB" id="7593130at2"/>
<evidence type="ECO:0000256" key="2">
    <source>
        <dbReference type="ARBA" id="ARBA00023002"/>
    </source>
</evidence>
<sequence length="259" mass="27182">MREETAPMDIKDSIVLVTGGNRGIGEAFVRAFLAAGATKVYVGARDPASAAHLVAEAPDRVTALRLDVSDAETISAAAAQCPDVTILVNNAGAFTMQTLMGAQDMSAARQEMEVNYFGPLAMSRAFAPILARAPRSAIVNVLSAGGLVAVPSMGGYSPSKFAARAMTTCLRAELAPQNTHVLALNVGSVDTRMASHVEGFKEAPATIAQAGLKALKREADEVDTDFMAIDVRAHLARDPKGLELAMRRALTSDRVSTGR</sequence>
<reference evidence="4 5" key="1">
    <citation type="journal article" date="2010" name="J. Bacteriol.">
        <title>The genetic basis of laboratory adaptation in Caulobacter crescentus.</title>
        <authorList>
            <person name="Marks M.E."/>
            <person name="Castro-Rojas C.M."/>
            <person name="Teiling C."/>
            <person name="Du L."/>
            <person name="Kapatral V."/>
            <person name="Walunas T.L."/>
            <person name="Crosson S."/>
        </authorList>
    </citation>
    <scope>NUCLEOTIDE SEQUENCE [LARGE SCALE GENOMIC DNA]</scope>
    <source>
        <strain evidence="5">NA1000 / CB15N</strain>
    </source>
</reference>
<evidence type="ECO:0000313" key="4">
    <source>
        <dbReference type="EMBL" id="ACL95856.1"/>
    </source>
</evidence>
<dbReference type="GO" id="GO:0016491">
    <property type="term" value="F:oxidoreductase activity"/>
    <property type="evidence" value="ECO:0007669"/>
    <property type="project" value="UniProtKB-KW"/>
</dbReference>
<dbReference type="EMBL" id="CP001340">
    <property type="protein sequence ID" value="ACL95856.1"/>
    <property type="molecule type" value="Genomic_DNA"/>
</dbReference>
<dbReference type="RefSeq" id="WP_012640464.1">
    <property type="nucleotide sequence ID" value="NC_011916.1"/>
</dbReference>
<dbReference type="Pfam" id="PF00106">
    <property type="entry name" value="adh_short"/>
    <property type="match status" value="1"/>
</dbReference>
<dbReference type="RefSeq" id="YP_002517764.1">
    <property type="nucleotide sequence ID" value="NC_011916.1"/>
</dbReference>
<dbReference type="GeneID" id="7331623"/>
<organism evidence="4 5">
    <name type="scientific">Caulobacter vibrioides (strain NA1000 / CB15N)</name>
    <name type="common">Caulobacter crescentus</name>
    <dbReference type="NCBI Taxonomy" id="565050"/>
    <lineage>
        <taxon>Bacteria</taxon>
        <taxon>Pseudomonadati</taxon>
        <taxon>Pseudomonadota</taxon>
        <taxon>Alphaproteobacteria</taxon>
        <taxon>Caulobacterales</taxon>
        <taxon>Caulobacteraceae</taxon>
        <taxon>Caulobacter</taxon>
    </lineage>
</organism>
<dbReference type="PRINTS" id="PR00081">
    <property type="entry name" value="GDHRDH"/>
</dbReference>
<dbReference type="NCBIfam" id="NF006118">
    <property type="entry name" value="PRK08264.1-4"/>
    <property type="match status" value="1"/>
</dbReference>
<protein>
    <submittedName>
        <fullName evidence="4">Oxidoreductase</fullName>
        <ecNumber evidence="4">1.1.1.-</ecNumber>
    </submittedName>
</protein>
<dbReference type="Proteomes" id="UP000001364">
    <property type="component" value="Chromosome"/>
</dbReference>
<dbReference type="PANTHER" id="PTHR44196:SF1">
    <property type="entry name" value="DEHYDROGENASE_REDUCTASE SDR FAMILY MEMBER 7B"/>
    <property type="match status" value="1"/>
</dbReference>
<dbReference type="PRINTS" id="PR00080">
    <property type="entry name" value="SDRFAMILY"/>
</dbReference>
<name>A0A0H3CAJ1_CAUVN</name>
<evidence type="ECO:0000256" key="1">
    <source>
        <dbReference type="ARBA" id="ARBA00006484"/>
    </source>
</evidence>
<dbReference type="KEGG" id="ccs:CCNA_02391"/>
<dbReference type="InterPro" id="IPR002347">
    <property type="entry name" value="SDR_fam"/>
</dbReference>
<dbReference type="PANTHER" id="PTHR44196">
    <property type="entry name" value="DEHYDROGENASE/REDUCTASE SDR FAMILY MEMBER 7B"/>
    <property type="match status" value="1"/>
</dbReference>
<dbReference type="SUPFAM" id="SSF51735">
    <property type="entry name" value="NAD(P)-binding Rossmann-fold domains"/>
    <property type="match status" value="1"/>
</dbReference>
<keyword evidence="2 4" id="KW-0560">Oxidoreductase</keyword>
<dbReference type="HOGENOM" id="CLU_010194_2_6_5"/>
<dbReference type="CDD" id="cd05354">
    <property type="entry name" value="SDR_c7"/>
    <property type="match status" value="1"/>
</dbReference>
<evidence type="ECO:0000313" key="5">
    <source>
        <dbReference type="Proteomes" id="UP000001364"/>
    </source>
</evidence>
<gene>
    <name evidence="4" type="ordered locus">CCNA_02391</name>
</gene>
<evidence type="ECO:0000256" key="3">
    <source>
        <dbReference type="RuleBase" id="RU000363"/>
    </source>
</evidence>
<proteinExistence type="inferred from homology"/>
<comment type="similarity">
    <text evidence="1 3">Belongs to the short-chain dehydrogenases/reductases (SDR) family.</text>
</comment>
<accession>A0A0H3CAJ1</accession>
<dbReference type="EC" id="1.1.1.-" evidence="4"/>
<dbReference type="GO" id="GO:0016020">
    <property type="term" value="C:membrane"/>
    <property type="evidence" value="ECO:0007669"/>
    <property type="project" value="TreeGrafter"/>
</dbReference>
<keyword evidence="5" id="KW-1185">Reference proteome</keyword>
<dbReference type="AlphaFoldDB" id="A0A0H3CAJ1"/>
<dbReference type="PhylomeDB" id="A0A0H3CAJ1"/>
<dbReference type="Gene3D" id="3.40.50.720">
    <property type="entry name" value="NAD(P)-binding Rossmann-like Domain"/>
    <property type="match status" value="1"/>
</dbReference>
<dbReference type="PATRIC" id="fig|565050.3.peg.2342"/>